<dbReference type="Proteomes" id="UP000564644">
    <property type="component" value="Unassembled WGS sequence"/>
</dbReference>
<dbReference type="InterPro" id="IPR016181">
    <property type="entry name" value="Acyl_CoA_acyltransferase"/>
</dbReference>
<dbReference type="Gene3D" id="3.40.630.30">
    <property type="match status" value="1"/>
</dbReference>
<dbReference type="RefSeq" id="WP_185133241.1">
    <property type="nucleotide sequence ID" value="NZ_JACJVO010000051.1"/>
</dbReference>
<feature type="domain" description="N-acetyltransferase" evidence="1">
    <location>
        <begin position="6"/>
        <end position="165"/>
    </location>
</feature>
<reference evidence="2 3" key="1">
    <citation type="submission" date="2020-08" db="EMBL/GenBank/DDBJ databases">
        <title>Cohnella phylogeny.</title>
        <authorList>
            <person name="Dunlap C."/>
        </authorList>
    </citation>
    <scope>NUCLEOTIDE SEQUENCE [LARGE SCALE GENOMIC DNA]</scope>
    <source>
        <strain evidence="2 3">CBP 2801</strain>
    </source>
</reference>
<dbReference type="Pfam" id="PF00583">
    <property type="entry name" value="Acetyltransf_1"/>
    <property type="match status" value="1"/>
</dbReference>
<dbReference type="CDD" id="cd04301">
    <property type="entry name" value="NAT_SF"/>
    <property type="match status" value="1"/>
</dbReference>
<evidence type="ECO:0000313" key="2">
    <source>
        <dbReference type="EMBL" id="MBB6735591.1"/>
    </source>
</evidence>
<keyword evidence="2" id="KW-0808">Transferase</keyword>
<protein>
    <submittedName>
        <fullName evidence="2">GNAT family N-acetyltransferase</fullName>
    </submittedName>
</protein>
<dbReference type="EMBL" id="JACJVO010000051">
    <property type="protein sequence ID" value="MBB6735591.1"/>
    <property type="molecule type" value="Genomic_DNA"/>
</dbReference>
<dbReference type="SUPFAM" id="SSF55729">
    <property type="entry name" value="Acyl-CoA N-acyltransferases (Nat)"/>
    <property type="match status" value="1"/>
</dbReference>
<gene>
    <name evidence="2" type="ORF">H7C18_32245</name>
</gene>
<keyword evidence="3" id="KW-1185">Reference proteome</keyword>
<accession>A0A7X0VZ26</accession>
<organism evidence="2 3">
    <name type="scientific">Cohnella zeiphila</name>
    <dbReference type="NCBI Taxonomy" id="2761120"/>
    <lineage>
        <taxon>Bacteria</taxon>
        <taxon>Bacillati</taxon>
        <taxon>Bacillota</taxon>
        <taxon>Bacilli</taxon>
        <taxon>Bacillales</taxon>
        <taxon>Paenibacillaceae</taxon>
        <taxon>Cohnella</taxon>
    </lineage>
</organism>
<dbReference type="AlphaFoldDB" id="A0A7X0VZ26"/>
<dbReference type="InterPro" id="IPR000182">
    <property type="entry name" value="GNAT_dom"/>
</dbReference>
<proteinExistence type="predicted"/>
<dbReference type="PROSITE" id="PS51186">
    <property type="entry name" value="GNAT"/>
    <property type="match status" value="1"/>
</dbReference>
<sequence length="165" mass="19090">MIAGTYRIKRLSTAEEAARIVDFFFSPDSFDDTRHTPGEEEHFKTLPFRAMRGESVFWYVTDEAGEVIGVNSIAENEQRTGGYSWDYIVVHRSHRGGGIAAALIESMMAYLRQIRARYVVTYTCDLPPYETIQRLFVKYGFRLAGRLPDYYYDGEDRLIYARSLN</sequence>
<dbReference type="GO" id="GO:0016747">
    <property type="term" value="F:acyltransferase activity, transferring groups other than amino-acyl groups"/>
    <property type="evidence" value="ECO:0007669"/>
    <property type="project" value="InterPro"/>
</dbReference>
<evidence type="ECO:0000259" key="1">
    <source>
        <dbReference type="PROSITE" id="PS51186"/>
    </source>
</evidence>
<evidence type="ECO:0000313" key="3">
    <source>
        <dbReference type="Proteomes" id="UP000564644"/>
    </source>
</evidence>
<name>A0A7X0VZ26_9BACL</name>
<comment type="caution">
    <text evidence="2">The sequence shown here is derived from an EMBL/GenBank/DDBJ whole genome shotgun (WGS) entry which is preliminary data.</text>
</comment>